<dbReference type="PANTHER" id="PTHR32176">
    <property type="entry name" value="XYLOSE ISOMERASE"/>
    <property type="match status" value="1"/>
</dbReference>
<dbReference type="EMBL" id="LAOI01000001">
    <property type="protein sequence ID" value="KJV89849.1"/>
    <property type="molecule type" value="Genomic_DNA"/>
</dbReference>
<dbReference type="PROSITE" id="PS51635">
    <property type="entry name" value="PNPLA"/>
    <property type="match status" value="1"/>
</dbReference>
<evidence type="ECO:0000256" key="3">
    <source>
        <dbReference type="PROSITE-ProRule" id="PRU01161"/>
    </source>
</evidence>
<dbReference type="InterPro" id="IPR002641">
    <property type="entry name" value="PNPLA_dom"/>
</dbReference>
<evidence type="ECO:0000313" key="5">
    <source>
        <dbReference type="EMBL" id="KJV89849.1"/>
    </source>
</evidence>
<organism evidence="5 6">
    <name type="scientific">Rickettsia bellii str. RML An4</name>
    <dbReference type="NCBI Taxonomy" id="1359193"/>
    <lineage>
        <taxon>Bacteria</taxon>
        <taxon>Pseudomonadati</taxon>
        <taxon>Pseudomonadota</taxon>
        <taxon>Alphaproteobacteria</taxon>
        <taxon>Rickettsiales</taxon>
        <taxon>Rickettsiaceae</taxon>
        <taxon>Rickettsieae</taxon>
        <taxon>Rickettsia</taxon>
        <taxon>belli group</taxon>
    </lineage>
</organism>
<keyword evidence="3" id="KW-0378">Hydrolase</keyword>
<reference evidence="5 6" key="1">
    <citation type="submission" date="2015-02" db="EMBL/GenBank/DDBJ databases">
        <title>Genome Sequencing of Rickettsiales.</title>
        <authorList>
            <person name="Daugherty S.C."/>
            <person name="Su Q."/>
            <person name="Abolude K."/>
            <person name="Beier-Sexton M."/>
            <person name="Carlyon J.A."/>
            <person name="Carter R."/>
            <person name="Day N.P."/>
            <person name="Dumler S.J."/>
            <person name="Dyachenko V."/>
            <person name="Godinez A."/>
            <person name="Kurtti T.J."/>
            <person name="Lichay M."/>
            <person name="Mullins K.E."/>
            <person name="Ott S."/>
            <person name="Pappas-Brown V."/>
            <person name="Paris D.H."/>
            <person name="Patel P."/>
            <person name="Richards A.L."/>
            <person name="Sadzewicz L."/>
            <person name="Sears K."/>
            <person name="Seidman D."/>
            <person name="Sengamalay N."/>
            <person name="Stenos J."/>
            <person name="Tallon L.J."/>
            <person name="Vincent G."/>
            <person name="Fraser C.M."/>
            <person name="Munderloh U."/>
            <person name="Dunning-Hotopp J.C."/>
        </authorList>
    </citation>
    <scope>NUCLEOTIDE SEQUENCE [LARGE SCALE GENOMIC DNA]</scope>
    <source>
        <strain evidence="5 6">RML An4</strain>
    </source>
</reference>
<dbReference type="Gene3D" id="3.40.1090.10">
    <property type="entry name" value="Cytosolic phospholipase A2 catalytic domain"/>
    <property type="match status" value="1"/>
</dbReference>
<evidence type="ECO:0000256" key="1">
    <source>
        <dbReference type="ARBA" id="ARBA00010240"/>
    </source>
</evidence>
<protein>
    <submittedName>
        <fullName evidence="5">Patatin-like phospholipase family protein</fullName>
    </submittedName>
</protein>
<evidence type="ECO:0000313" key="6">
    <source>
        <dbReference type="Proteomes" id="UP000033661"/>
    </source>
</evidence>
<comment type="caution">
    <text evidence="5">The sequence shown here is derived from an EMBL/GenBank/DDBJ whole genome shotgun (WGS) entry which is preliminary data.</text>
</comment>
<proteinExistence type="inferred from homology"/>
<keyword evidence="6" id="KW-1185">Reference proteome</keyword>
<dbReference type="InterPro" id="IPR016035">
    <property type="entry name" value="Acyl_Trfase/lysoPLipase"/>
</dbReference>
<sequence length="525" mass="59447">MTIINFYYIFAAQLNFGVIVMAEIIDGVKTNDNGINLLLLEGGGVKGDIEVVILNNIEQLTGKPTCELFPVRGGTSVGGLIAILSGIPDPNDSHKPLLTMQEVVDLFEKMAQDIFPQELTFRKVWSLNGLLSNKFSPEPLIKLLKEYCKDYTLKDLIGDVVVTGYDLDNKENPLITFSTIDARKSDDNNYLLSDIIQGITAAPEFFPSKSLSNVTNTKHHTIIDGGVYANDPALMTWKLLEENNYKIDNAMYLSLKEESNDEYQTICCGGGIIELLKNNITGKILDATQLSDEMITQKIFGDKLIEIATYIPEEHSGMSNSSSENLQVLKELANKSIHESSNFKNINYNENFKEIVDRVVVNYNKNNPDNKIVENDYYKELFSNVFDRNNIVDEGFEEDKNIEVVKAKPEKQVLDLEDEGFEDDIEYEKAELLTGVKKFFEEFSEKNPDLKEDIEQFLQKAKSYTLEEVKERVVNFEQASLKWQEEQAKDDMLSSCAIEALKEDIELEGEEHTDDDALGYNEIMV</sequence>
<dbReference type="GO" id="GO:0047372">
    <property type="term" value="F:monoacylglycerol lipase activity"/>
    <property type="evidence" value="ECO:0007669"/>
    <property type="project" value="TreeGrafter"/>
</dbReference>
<dbReference type="GO" id="GO:0004620">
    <property type="term" value="F:phospholipase activity"/>
    <property type="evidence" value="ECO:0007669"/>
    <property type="project" value="TreeGrafter"/>
</dbReference>
<dbReference type="Proteomes" id="UP000033661">
    <property type="component" value="Unassembled WGS sequence"/>
</dbReference>
<dbReference type="PATRIC" id="fig|1359193.3.peg.810"/>
<name>A0A0F3QEI6_RICBE</name>
<evidence type="ECO:0000259" key="4">
    <source>
        <dbReference type="PROSITE" id="PS51635"/>
    </source>
</evidence>
<keyword evidence="3" id="KW-0442">Lipid degradation</keyword>
<feature type="short sequence motif" description="GXSXG" evidence="3">
    <location>
        <begin position="74"/>
        <end position="78"/>
    </location>
</feature>
<keyword evidence="2 3" id="KW-0443">Lipid metabolism</keyword>
<gene>
    <name evidence="5" type="ORF">RBEAN4_0838</name>
</gene>
<feature type="short sequence motif" description="GXGXXG" evidence="3">
    <location>
        <begin position="42"/>
        <end position="47"/>
    </location>
</feature>
<comment type="similarity">
    <text evidence="1">Belongs to the patatin family.</text>
</comment>
<feature type="short sequence motif" description="DGA/G" evidence="3">
    <location>
        <begin position="224"/>
        <end position="226"/>
    </location>
</feature>
<dbReference type="PANTHER" id="PTHR32176:SF92">
    <property type="entry name" value="XYLOSE ISOMERASE"/>
    <property type="match status" value="1"/>
</dbReference>
<dbReference type="AlphaFoldDB" id="A0A0F3QEI6"/>
<evidence type="ECO:0000256" key="2">
    <source>
        <dbReference type="ARBA" id="ARBA00023098"/>
    </source>
</evidence>
<dbReference type="SUPFAM" id="SSF52151">
    <property type="entry name" value="FabD/lysophospholipase-like"/>
    <property type="match status" value="1"/>
</dbReference>
<dbReference type="GO" id="GO:0016042">
    <property type="term" value="P:lipid catabolic process"/>
    <property type="evidence" value="ECO:0007669"/>
    <property type="project" value="UniProtKB-UniRule"/>
</dbReference>
<dbReference type="Pfam" id="PF01734">
    <property type="entry name" value="Patatin"/>
    <property type="match status" value="1"/>
</dbReference>
<feature type="domain" description="PNPLA" evidence="4">
    <location>
        <begin position="38"/>
        <end position="237"/>
    </location>
</feature>
<accession>A0A0F3QEI6</accession>
<feature type="active site" description="Nucleophile" evidence="3">
    <location>
        <position position="76"/>
    </location>
</feature>
<dbReference type="CDD" id="cd07199">
    <property type="entry name" value="Pat17_PNPLA8_PNPLA9_like"/>
    <property type="match status" value="1"/>
</dbReference>
<feature type="active site" description="Proton acceptor" evidence="3">
    <location>
        <position position="224"/>
    </location>
</feature>